<dbReference type="AlphaFoldDB" id="A0A2S8FFU3"/>
<dbReference type="SUPFAM" id="SSF56801">
    <property type="entry name" value="Acetyl-CoA synthetase-like"/>
    <property type="match status" value="1"/>
</dbReference>
<evidence type="ECO:0000259" key="1">
    <source>
        <dbReference type="Pfam" id="PF00501"/>
    </source>
</evidence>
<name>A0A2S8FFU3_9BACT</name>
<accession>A0A2S8FFU3</accession>
<dbReference type="RefSeq" id="WP_105332025.1">
    <property type="nucleotide sequence ID" value="NZ_PUHY01000013.1"/>
</dbReference>
<evidence type="ECO:0000313" key="3">
    <source>
        <dbReference type="Proteomes" id="UP000238322"/>
    </source>
</evidence>
<dbReference type="EMBL" id="PUHY01000013">
    <property type="protein sequence ID" value="PQO30950.1"/>
    <property type="molecule type" value="Genomic_DNA"/>
</dbReference>
<dbReference type="PANTHER" id="PTHR43813">
    <property type="entry name" value="ACYL-ACTIVATING ENZYME 16, CHLOROPLASTIC-RELATED"/>
    <property type="match status" value="1"/>
</dbReference>
<protein>
    <recommendedName>
        <fullName evidence="1">AMP-dependent synthetase/ligase domain-containing protein</fullName>
    </recommendedName>
</protein>
<dbReference type="InterPro" id="IPR042099">
    <property type="entry name" value="ANL_N_sf"/>
</dbReference>
<dbReference type="Pfam" id="PF00501">
    <property type="entry name" value="AMP-binding"/>
    <property type="match status" value="1"/>
</dbReference>
<gene>
    <name evidence="2" type="ORF">C5Y83_22370</name>
</gene>
<comment type="caution">
    <text evidence="2">The sequence shown here is derived from an EMBL/GenBank/DDBJ whole genome shotgun (WGS) entry which is preliminary data.</text>
</comment>
<dbReference type="Proteomes" id="UP000238322">
    <property type="component" value="Unassembled WGS sequence"/>
</dbReference>
<dbReference type="InterPro" id="IPR000873">
    <property type="entry name" value="AMP-dep_synth/lig_dom"/>
</dbReference>
<dbReference type="InterPro" id="IPR052987">
    <property type="entry name" value="Chloroplast_AMP-bd_Enzymes"/>
</dbReference>
<sequence>METGQRPDLHDSIAGLFVERVEASLGEVALWTRPSTEDAHFQATTWEELLREVWHSVVVLEQVGVRPTNRVAHYAENSQNWIVVDLALHLLGAWHVPIGLHGSQELQDAIHNHCQPDFSIYAEEHQHNSQRWMIHSGDTSQEAPGLALDDLIAQIPAASTNDMLANLRQRWQQLDPDSVCSLVYTSGTTGGPKGVMITHRNLASNAMALVKTYEEKPADRRLSFLPFSHLFARTCDVYTWIARGSQLALAASRETILADCQAIQPTLINGVPYFYQKVVEGLQRNGKLQSPGSLKSALGGAIRMCTSGGAPLPQFVIEAFERQRILLCEGYGLTETSPVITVSTEEANRPGSVGKPLPGVEIRTTQAGEIETRGPHVMAGYYQDDEATRQIMDDGWLRTGDLGLIDHDGFLWITGRKKEILVLSTGRNVSPGALEVAISSHPLVAQVVVCGEGRKCLSALMVPDPDELRRRIQESKLWVFSKQQALRHPTVRQWFREALECQLANRADYEQVGPFTILGQSFTPDSGEMTAKLSLRRDAILKNYHDTIEQMYRGKEVSSSWWRSLMP</sequence>
<dbReference type="InterPro" id="IPR020845">
    <property type="entry name" value="AMP-binding_CS"/>
</dbReference>
<organism evidence="2 3">
    <name type="scientific">Blastopirellula marina</name>
    <dbReference type="NCBI Taxonomy" id="124"/>
    <lineage>
        <taxon>Bacteria</taxon>
        <taxon>Pseudomonadati</taxon>
        <taxon>Planctomycetota</taxon>
        <taxon>Planctomycetia</taxon>
        <taxon>Pirellulales</taxon>
        <taxon>Pirellulaceae</taxon>
        <taxon>Blastopirellula</taxon>
    </lineage>
</organism>
<dbReference type="Gene3D" id="3.40.50.12780">
    <property type="entry name" value="N-terminal domain of ligase-like"/>
    <property type="match status" value="1"/>
</dbReference>
<evidence type="ECO:0000313" key="2">
    <source>
        <dbReference type="EMBL" id="PQO30950.1"/>
    </source>
</evidence>
<dbReference type="CDD" id="cd05907">
    <property type="entry name" value="VL_LC_FACS_like"/>
    <property type="match status" value="1"/>
</dbReference>
<dbReference type="OrthoDB" id="9778383at2"/>
<dbReference type="PANTHER" id="PTHR43813:SF1">
    <property type="entry name" value="ACYL-ACTIVATING ENZYME 16, CHLOROPLASTIC-RELATED"/>
    <property type="match status" value="1"/>
</dbReference>
<dbReference type="PROSITE" id="PS00455">
    <property type="entry name" value="AMP_BINDING"/>
    <property type="match status" value="1"/>
</dbReference>
<feature type="domain" description="AMP-dependent synthetase/ligase" evidence="1">
    <location>
        <begin position="40"/>
        <end position="382"/>
    </location>
</feature>
<dbReference type="Pfam" id="PF23562">
    <property type="entry name" value="AMP-binding_C_3"/>
    <property type="match status" value="1"/>
</dbReference>
<reference evidence="2 3" key="1">
    <citation type="submission" date="2018-02" db="EMBL/GenBank/DDBJ databases">
        <title>Comparative genomes isolates from brazilian mangrove.</title>
        <authorList>
            <person name="Araujo J.E."/>
            <person name="Taketani R.G."/>
            <person name="Silva M.C.P."/>
            <person name="Loureco M.V."/>
            <person name="Andreote F.D."/>
        </authorList>
    </citation>
    <scope>NUCLEOTIDE SEQUENCE [LARGE SCALE GENOMIC DNA]</scope>
    <source>
        <strain evidence="2 3">Hex-1 MGV</strain>
    </source>
</reference>
<proteinExistence type="predicted"/>